<protein>
    <submittedName>
        <fullName evidence="1">Uncharacterized protein</fullName>
    </submittedName>
</protein>
<reference evidence="1" key="1">
    <citation type="submission" date="2021-02" db="EMBL/GenBank/DDBJ databases">
        <authorList>
            <person name="Nowell W R."/>
        </authorList>
    </citation>
    <scope>NUCLEOTIDE SEQUENCE</scope>
</reference>
<feature type="non-terminal residue" evidence="1">
    <location>
        <position position="1"/>
    </location>
</feature>
<proteinExistence type="predicted"/>
<comment type="caution">
    <text evidence="1">The sequence shown here is derived from an EMBL/GenBank/DDBJ whole genome shotgun (WGS) entry which is preliminary data.</text>
</comment>
<dbReference type="AlphaFoldDB" id="A0A8S3B7L7"/>
<dbReference type="Proteomes" id="UP000681720">
    <property type="component" value="Unassembled WGS sequence"/>
</dbReference>
<sequence>VLGDVENYSKIIERDCLTISNTLANVHQDMTKSRQIVDDEPQD</sequence>
<feature type="non-terminal residue" evidence="1">
    <location>
        <position position="43"/>
    </location>
</feature>
<gene>
    <name evidence="1" type="ORF">GIL414_LOCUS45168</name>
</gene>
<evidence type="ECO:0000313" key="1">
    <source>
        <dbReference type="EMBL" id="CAF4751473.1"/>
    </source>
</evidence>
<organism evidence="1 2">
    <name type="scientific">Rotaria magnacalcarata</name>
    <dbReference type="NCBI Taxonomy" id="392030"/>
    <lineage>
        <taxon>Eukaryota</taxon>
        <taxon>Metazoa</taxon>
        <taxon>Spiralia</taxon>
        <taxon>Gnathifera</taxon>
        <taxon>Rotifera</taxon>
        <taxon>Eurotatoria</taxon>
        <taxon>Bdelloidea</taxon>
        <taxon>Philodinida</taxon>
        <taxon>Philodinidae</taxon>
        <taxon>Rotaria</taxon>
    </lineage>
</organism>
<name>A0A8S3B7L7_9BILA</name>
<accession>A0A8S3B7L7</accession>
<dbReference type="EMBL" id="CAJOBJ010138228">
    <property type="protein sequence ID" value="CAF4751473.1"/>
    <property type="molecule type" value="Genomic_DNA"/>
</dbReference>
<dbReference type="Pfam" id="PF06320">
    <property type="entry name" value="GCN5L1"/>
    <property type="match status" value="1"/>
</dbReference>
<evidence type="ECO:0000313" key="2">
    <source>
        <dbReference type="Proteomes" id="UP000681720"/>
    </source>
</evidence>